<keyword evidence="1" id="KW-0812">Transmembrane</keyword>
<feature type="transmembrane region" description="Helical" evidence="1">
    <location>
        <begin position="161"/>
        <end position="186"/>
    </location>
</feature>
<dbReference type="InterPro" id="IPR049458">
    <property type="entry name" value="EpsG-like"/>
</dbReference>
<dbReference type="Pfam" id="PF14897">
    <property type="entry name" value="EpsG"/>
    <property type="match status" value="1"/>
</dbReference>
<organism evidence="2 3">
    <name type="scientific">Flavobacterium ardleyense</name>
    <dbReference type="NCBI Taxonomy" id="2038737"/>
    <lineage>
        <taxon>Bacteria</taxon>
        <taxon>Pseudomonadati</taxon>
        <taxon>Bacteroidota</taxon>
        <taxon>Flavobacteriia</taxon>
        <taxon>Flavobacteriales</taxon>
        <taxon>Flavobacteriaceae</taxon>
        <taxon>Flavobacterium</taxon>
    </lineage>
</organism>
<accession>A0ABW5Z5C1</accession>
<dbReference type="EMBL" id="JBHUOL010000003">
    <property type="protein sequence ID" value="MFD2907248.1"/>
    <property type="molecule type" value="Genomic_DNA"/>
</dbReference>
<dbReference type="RefSeq" id="WP_379803155.1">
    <property type="nucleotide sequence ID" value="NZ_JBHUOL010000003.1"/>
</dbReference>
<feature type="transmembrane region" description="Helical" evidence="1">
    <location>
        <begin position="320"/>
        <end position="338"/>
    </location>
</feature>
<sequence length="380" mass="45487">MIYIIIFLLIFFFLFVNKIKKNTEVEYLLLLIVFVSVAGFRYRVGGDSLAYENYFIDLPKFNELSDFDFTNAPYEFSWYLFNAISKIIDDSFVTFQILHALIINTVLFWFIRKYSQNKWLSLLLYFFINYLYFNMEILRESLAIATFLLAVPSLLQKKWIIYILLCLIACTFHSSAYITIVFPFLLRQWKGWQTLLIYLTITLVFAFFSPGEIFSSLNLGVNLEKKANLYISIQVTLLGFLSSLLKLLPFFWIYYLRKKNNISHYFDKLIYIYLMLGFMACFIGGFYRFQNYLSIVALIYVADSIILFQRNRSRNQYKIIGFQMMIYLMFANQILYFGRSTSEYEPGTHFYNRYYPYHTIADPKIDNKRERLFFNSMEKQ</sequence>
<dbReference type="Proteomes" id="UP001597549">
    <property type="component" value="Unassembled WGS sequence"/>
</dbReference>
<comment type="caution">
    <text evidence="2">The sequence shown here is derived from an EMBL/GenBank/DDBJ whole genome shotgun (WGS) entry which is preliminary data.</text>
</comment>
<evidence type="ECO:0000313" key="3">
    <source>
        <dbReference type="Proteomes" id="UP001597549"/>
    </source>
</evidence>
<gene>
    <name evidence="2" type="ORF">ACFSX9_00730</name>
</gene>
<feature type="transmembrane region" description="Helical" evidence="1">
    <location>
        <begin position="292"/>
        <end position="308"/>
    </location>
</feature>
<keyword evidence="3" id="KW-1185">Reference proteome</keyword>
<keyword evidence="1" id="KW-1133">Transmembrane helix</keyword>
<reference evidence="3" key="1">
    <citation type="journal article" date="2019" name="Int. J. Syst. Evol. Microbiol.">
        <title>The Global Catalogue of Microorganisms (GCM) 10K type strain sequencing project: providing services to taxonomists for standard genome sequencing and annotation.</title>
        <authorList>
            <consortium name="The Broad Institute Genomics Platform"/>
            <consortium name="The Broad Institute Genome Sequencing Center for Infectious Disease"/>
            <person name="Wu L."/>
            <person name="Ma J."/>
        </authorList>
    </citation>
    <scope>NUCLEOTIDE SEQUENCE [LARGE SCALE GENOMIC DNA]</scope>
    <source>
        <strain evidence="3">KCTC 52644</strain>
    </source>
</reference>
<proteinExistence type="predicted"/>
<keyword evidence="1" id="KW-0472">Membrane</keyword>
<feature type="transmembrane region" description="Helical" evidence="1">
    <location>
        <begin position="92"/>
        <end position="111"/>
    </location>
</feature>
<evidence type="ECO:0000313" key="2">
    <source>
        <dbReference type="EMBL" id="MFD2907248.1"/>
    </source>
</evidence>
<feature type="transmembrane region" description="Helical" evidence="1">
    <location>
        <begin position="229"/>
        <end position="256"/>
    </location>
</feature>
<evidence type="ECO:0000256" key="1">
    <source>
        <dbReference type="SAM" id="Phobius"/>
    </source>
</evidence>
<feature type="transmembrane region" description="Helical" evidence="1">
    <location>
        <begin position="268"/>
        <end position="286"/>
    </location>
</feature>
<feature type="transmembrane region" description="Helical" evidence="1">
    <location>
        <begin position="28"/>
        <end position="44"/>
    </location>
</feature>
<feature type="transmembrane region" description="Helical" evidence="1">
    <location>
        <begin position="195"/>
        <end position="217"/>
    </location>
</feature>
<name>A0ABW5Z5C1_9FLAO</name>
<protein>
    <submittedName>
        <fullName evidence="2">EpsG family protein</fullName>
    </submittedName>
</protein>